<dbReference type="SUPFAM" id="SSF81342">
    <property type="entry name" value="Transmembrane di-heme cytochromes"/>
    <property type="match status" value="1"/>
</dbReference>
<keyword evidence="4 6" id="KW-1133">Transmembrane helix</keyword>
<keyword evidence="3 6" id="KW-0812">Transmembrane</keyword>
<dbReference type="KEGG" id="ssei:FJR45_08570"/>
<dbReference type="Pfam" id="PF01292">
    <property type="entry name" value="Ni_hydr_CYTB"/>
    <property type="match status" value="1"/>
</dbReference>
<dbReference type="GO" id="GO:0022904">
    <property type="term" value="P:respiratory electron transport chain"/>
    <property type="evidence" value="ECO:0007669"/>
    <property type="project" value="InterPro"/>
</dbReference>
<keyword evidence="2" id="KW-1003">Cell membrane</keyword>
<keyword evidence="9" id="KW-1185">Reference proteome</keyword>
<dbReference type="AlphaFoldDB" id="A0A7M1B2N6"/>
<feature type="transmembrane region" description="Helical" evidence="6">
    <location>
        <begin position="145"/>
        <end position="167"/>
    </location>
</feature>
<evidence type="ECO:0000313" key="9">
    <source>
        <dbReference type="Proteomes" id="UP000593719"/>
    </source>
</evidence>
<dbReference type="InterPro" id="IPR011577">
    <property type="entry name" value="Cyt_b561_bac/Ni-Hgenase"/>
</dbReference>
<feature type="transmembrane region" description="Helical" evidence="6">
    <location>
        <begin position="93"/>
        <end position="118"/>
    </location>
</feature>
<evidence type="ECO:0000256" key="2">
    <source>
        <dbReference type="ARBA" id="ARBA00022475"/>
    </source>
</evidence>
<dbReference type="Gene3D" id="1.20.950.20">
    <property type="entry name" value="Transmembrane di-heme cytochromes, Chain C"/>
    <property type="match status" value="1"/>
</dbReference>
<dbReference type="EMBL" id="CP041235">
    <property type="protein sequence ID" value="QOP43993.1"/>
    <property type="molecule type" value="Genomic_DNA"/>
</dbReference>
<evidence type="ECO:0000256" key="3">
    <source>
        <dbReference type="ARBA" id="ARBA00022692"/>
    </source>
</evidence>
<protein>
    <recommendedName>
        <fullName evidence="7">Cytochrome b561 bacterial/Ni-hydrogenase domain-containing protein</fullName>
    </recommendedName>
</protein>
<dbReference type="GO" id="GO:0009055">
    <property type="term" value="F:electron transfer activity"/>
    <property type="evidence" value="ECO:0007669"/>
    <property type="project" value="InterPro"/>
</dbReference>
<dbReference type="RefSeq" id="WP_226966416.1">
    <property type="nucleotide sequence ID" value="NZ_CP041235.1"/>
</dbReference>
<evidence type="ECO:0000256" key="6">
    <source>
        <dbReference type="SAM" id="Phobius"/>
    </source>
</evidence>
<organism evidence="8 9">
    <name type="scientific">Sulfurimonas sediminis</name>
    <dbReference type="NCBI Taxonomy" id="2590020"/>
    <lineage>
        <taxon>Bacteria</taxon>
        <taxon>Pseudomonadati</taxon>
        <taxon>Campylobacterota</taxon>
        <taxon>Epsilonproteobacteria</taxon>
        <taxon>Campylobacterales</taxon>
        <taxon>Sulfurimonadaceae</taxon>
        <taxon>Sulfurimonas</taxon>
    </lineage>
</organism>
<sequence>MKAYIWPLPNRVFHTLIVLFVAISWITSEWDNYLDIHAIFGIAVGLLILFRIVWGFIGPEYSKFSTWPLHIDELWEFAKNFLNPKKYAGHNPAASFVLLSILVVGILVVLSGLLAYGVQEGKGLFSFLHDTFFQKMEVFEELHEFITNIFFLLIFAHLSGVMIDRLLHPKTQTLKSIVTGYKSIEATSVRLNSLQKLFASLFFIGLSIFFSYSISGQNIFIKSKYKEIEYEKHSAIFVEECAACHTLYPPFLLPKSSWKQLMKQKELENHFGDDASLNEEDRISILNFLVKNSAEFSTKESANYILNSLKEKKKYIIAITDTPYWKKRHKNIDKNIFSSKEVKSKANCKACHTKVERGLLEDNQIKIPNGA</sequence>
<dbReference type="Proteomes" id="UP000593719">
    <property type="component" value="Chromosome"/>
</dbReference>
<keyword evidence="5 6" id="KW-0472">Membrane</keyword>
<feature type="transmembrane region" description="Helical" evidence="6">
    <location>
        <begin position="12"/>
        <end position="30"/>
    </location>
</feature>
<comment type="subcellular location">
    <subcellularLocation>
        <location evidence="1">Cell membrane</location>
        <topology evidence="1">Multi-pass membrane protein</topology>
    </subcellularLocation>
</comment>
<dbReference type="Pfam" id="PF09626">
    <property type="entry name" value="DHC"/>
    <property type="match status" value="1"/>
</dbReference>
<dbReference type="GO" id="GO:0005886">
    <property type="term" value="C:plasma membrane"/>
    <property type="evidence" value="ECO:0007669"/>
    <property type="project" value="UniProtKB-SubCell"/>
</dbReference>
<evidence type="ECO:0000256" key="1">
    <source>
        <dbReference type="ARBA" id="ARBA00004651"/>
    </source>
</evidence>
<evidence type="ECO:0000256" key="4">
    <source>
        <dbReference type="ARBA" id="ARBA00022989"/>
    </source>
</evidence>
<dbReference type="PANTHER" id="PTHR30485:SF2">
    <property type="entry name" value="BLL0597 PROTEIN"/>
    <property type="match status" value="1"/>
</dbReference>
<dbReference type="InterPro" id="IPR016174">
    <property type="entry name" value="Di-haem_cyt_TM"/>
</dbReference>
<name>A0A7M1B2N6_9BACT</name>
<reference evidence="8 9" key="1">
    <citation type="submission" date="2019-06" db="EMBL/GenBank/DDBJ databases">
        <title>Sulfurimonas gotlandica sp. nov., a chemoautotrophic and psychrotolerant epsilonproteobacterium isolated from a pelagic redoxcline, and an emended description of the genus Sulfurimonas.</title>
        <authorList>
            <person name="Wang S."/>
            <person name="Jiang L."/>
            <person name="Shao Z."/>
        </authorList>
    </citation>
    <scope>NUCLEOTIDE SEQUENCE [LARGE SCALE GENOMIC DNA]</scope>
    <source>
        <strain evidence="8 9">S2-6</strain>
    </source>
</reference>
<feature type="domain" description="Cytochrome b561 bacterial/Ni-hydrogenase" evidence="7">
    <location>
        <begin position="6"/>
        <end position="180"/>
    </location>
</feature>
<gene>
    <name evidence="8" type="ORF">FJR45_08570</name>
</gene>
<dbReference type="InterPro" id="IPR051542">
    <property type="entry name" value="Hydrogenase_cytochrome"/>
</dbReference>
<dbReference type="GO" id="GO:0020037">
    <property type="term" value="F:heme binding"/>
    <property type="evidence" value="ECO:0007669"/>
    <property type="project" value="TreeGrafter"/>
</dbReference>
<dbReference type="PANTHER" id="PTHR30485">
    <property type="entry name" value="NI/FE-HYDROGENASE 1 B-TYPE CYTOCHROME SUBUNIT"/>
    <property type="match status" value="1"/>
</dbReference>
<evidence type="ECO:0000313" key="8">
    <source>
        <dbReference type="EMBL" id="QOP43993.1"/>
    </source>
</evidence>
<evidence type="ECO:0000256" key="5">
    <source>
        <dbReference type="ARBA" id="ARBA00023136"/>
    </source>
</evidence>
<dbReference type="InterPro" id="IPR018588">
    <property type="entry name" value="Dihaem_cytochrome-c"/>
</dbReference>
<accession>A0A7M1B2N6</accession>
<evidence type="ECO:0000259" key="7">
    <source>
        <dbReference type="Pfam" id="PF01292"/>
    </source>
</evidence>
<feature type="transmembrane region" description="Helical" evidence="6">
    <location>
        <begin position="197"/>
        <end position="214"/>
    </location>
</feature>
<proteinExistence type="predicted"/>
<feature type="transmembrane region" description="Helical" evidence="6">
    <location>
        <begin position="36"/>
        <end position="57"/>
    </location>
</feature>